<keyword evidence="2" id="KW-0560">Oxidoreductase</keyword>
<dbReference type="Pfam" id="PF13561">
    <property type="entry name" value="adh_short_C2"/>
    <property type="match status" value="1"/>
</dbReference>
<evidence type="ECO:0000256" key="1">
    <source>
        <dbReference type="ARBA" id="ARBA00006484"/>
    </source>
</evidence>
<name>A0ABW4MU88_9BACI</name>
<dbReference type="EC" id="1.1.1.-" evidence="2"/>
<dbReference type="InterPro" id="IPR002347">
    <property type="entry name" value="SDR_fam"/>
</dbReference>
<dbReference type="InterPro" id="IPR036291">
    <property type="entry name" value="NAD(P)-bd_dom_sf"/>
</dbReference>
<evidence type="ECO:0000313" key="2">
    <source>
        <dbReference type="EMBL" id="MFD1781542.1"/>
    </source>
</evidence>
<dbReference type="InterPro" id="IPR050259">
    <property type="entry name" value="SDR"/>
</dbReference>
<accession>A0ABW4MU88</accession>
<dbReference type="EMBL" id="JBHUEK010000034">
    <property type="protein sequence ID" value="MFD1781542.1"/>
    <property type="molecule type" value="Genomic_DNA"/>
</dbReference>
<reference evidence="3" key="1">
    <citation type="journal article" date="2019" name="Int. J. Syst. Evol. Microbiol.">
        <title>The Global Catalogue of Microorganisms (GCM) 10K type strain sequencing project: providing services to taxonomists for standard genome sequencing and annotation.</title>
        <authorList>
            <consortium name="The Broad Institute Genomics Platform"/>
            <consortium name="The Broad Institute Genome Sequencing Center for Infectious Disease"/>
            <person name="Wu L."/>
            <person name="Ma J."/>
        </authorList>
    </citation>
    <scope>NUCLEOTIDE SEQUENCE [LARGE SCALE GENOMIC DNA]</scope>
    <source>
        <strain evidence="3">CCUG 15531</strain>
    </source>
</reference>
<dbReference type="Gene3D" id="3.40.50.720">
    <property type="entry name" value="NAD(P)-binding Rossmann-like Domain"/>
    <property type="match status" value="1"/>
</dbReference>
<keyword evidence="3" id="KW-1185">Reference proteome</keyword>
<dbReference type="PANTHER" id="PTHR42879:SF2">
    <property type="entry name" value="3-OXOACYL-[ACYL-CARRIER-PROTEIN] REDUCTASE FABG"/>
    <property type="match status" value="1"/>
</dbReference>
<dbReference type="SUPFAM" id="SSF51735">
    <property type="entry name" value="NAD(P)-binding Rossmann-fold domains"/>
    <property type="match status" value="1"/>
</dbReference>
<comment type="similarity">
    <text evidence="1">Belongs to the short-chain dehydrogenases/reductases (SDR) family.</text>
</comment>
<sequence length="259" mass="28228">MLIDLNGMVGIVTGVGKGIGKEIILTLAREGVKTVGIDVYQDDLDQLAQEFKEQGLEGLFFECDVSDSARISEVINETMQKYGRIDLLVNNAGVAGNGEVETLAEEVWDYCHDVNLKGTYMMCQSVIPIMKQQQFGRIINSASFAAIIPSIGSAAYASSKAGVKQFSRVLAGELGPWNITVNSYAAGMIPTTLNHFSELPQEQQERLLDSLTLRRWGEKKDIAQLICFLASDLAGYITGTLIDVSGGKFATQFPKVAYE</sequence>
<dbReference type="CDD" id="cd05233">
    <property type="entry name" value="SDR_c"/>
    <property type="match status" value="1"/>
</dbReference>
<dbReference type="RefSeq" id="WP_388041899.1">
    <property type="nucleotide sequence ID" value="NZ_JBHUEK010000034.1"/>
</dbReference>
<dbReference type="GO" id="GO:0016491">
    <property type="term" value="F:oxidoreductase activity"/>
    <property type="evidence" value="ECO:0007669"/>
    <property type="project" value="UniProtKB-KW"/>
</dbReference>
<dbReference type="Proteomes" id="UP001597227">
    <property type="component" value="Unassembled WGS sequence"/>
</dbReference>
<dbReference type="InterPro" id="IPR020904">
    <property type="entry name" value="Sc_DH/Rdtase_CS"/>
</dbReference>
<protein>
    <submittedName>
        <fullName evidence="2">SDR family NAD(P)-dependent oxidoreductase</fullName>
        <ecNumber evidence="2">1.1.1.-</ecNumber>
    </submittedName>
</protein>
<gene>
    <name evidence="2" type="ORF">ACFSFW_23115</name>
</gene>
<dbReference type="PRINTS" id="PR00080">
    <property type="entry name" value="SDRFAMILY"/>
</dbReference>
<proteinExistence type="inferred from homology"/>
<dbReference type="PANTHER" id="PTHR42879">
    <property type="entry name" value="3-OXOACYL-(ACYL-CARRIER-PROTEIN) REDUCTASE"/>
    <property type="match status" value="1"/>
</dbReference>
<comment type="caution">
    <text evidence="2">The sequence shown here is derived from an EMBL/GenBank/DDBJ whole genome shotgun (WGS) entry which is preliminary data.</text>
</comment>
<dbReference type="PROSITE" id="PS00061">
    <property type="entry name" value="ADH_SHORT"/>
    <property type="match status" value="1"/>
</dbReference>
<evidence type="ECO:0000313" key="3">
    <source>
        <dbReference type="Proteomes" id="UP001597227"/>
    </source>
</evidence>
<organism evidence="2 3">
    <name type="scientific">Fredinandcohnia salidurans</name>
    <dbReference type="NCBI Taxonomy" id="2595041"/>
    <lineage>
        <taxon>Bacteria</taxon>
        <taxon>Bacillati</taxon>
        <taxon>Bacillota</taxon>
        <taxon>Bacilli</taxon>
        <taxon>Bacillales</taxon>
        <taxon>Bacillaceae</taxon>
        <taxon>Fredinandcohnia</taxon>
    </lineage>
</organism>
<dbReference type="PRINTS" id="PR00081">
    <property type="entry name" value="GDHRDH"/>
</dbReference>